<comment type="caution">
    <text evidence="2">The sequence shown here is derived from an EMBL/GenBank/DDBJ whole genome shotgun (WGS) entry which is preliminary data.</text>
</comment>
<name>A0ABP6LI54_9ACTN</name>
<feature type="region of interest" description="Disordered" evidence="1">
    <location>
        <begin position="98"/>
        <end position="130"/>
    </location>
</feature>
<accession>A0ABP6LI54</accession>
<gene>
    <name evidence="2" type="ORF">GCM10010448_30910</name>
</gene>
<dbReference type="RefSeq" id="WP_234516608.1">
    <property type="nucleotide sequence ID" value="NZ_BAAAUF010000020.1"/>
</dbReference>
<dbReference type="Gene3D" id="1.10.260.40">
    <property type="entry name" value="lambda repressor-like DNA-binding domains"/>
    <property type="match status" value="1"/>
</dbReference>
<dbReference type="Proteomes" id="UP001501532">
    <property type="component" value="Unassembled WGS sequence"/>
</dbReference>
<sequence length="217" mass="23963">MRDPRQSLAETLRHIDFLLGDGQSRDDVLDVQELSVTSGVPQDVVEMLLNGRQAPAEDITARIIRRITHLRETRRRPDGSRHSYDEIASSFGATRASLSNLVNGRRRPRSNPHPTGETGQRQTRSGGPLASTQAGVERFFFGEPNGWLSAEPESALNEALQPVLAGLRTAAGPDSYSGSRAPALRTAATLPDDEWELVERFINTLVRQVREERDQGS</sequence>
<proteinExistence type="predicted"/>
<reference evidence="3" key="1">
    <citation type="journal article" date="2019" name="Int. J. Syst. Evol. Microbiol.">
        <title>The Global Catalogue of Microorganisms (GCM) 10K type strain sequencing project: providing services to taxonomists for standard genome sequencing and annotation.</title>
        <authorList>
            <consortium name="The Broad Institute Genomics Platform"/>
            <consortium name="The Broad Institute Genome Sequencing Center for Infectious Disease"/>
            <person name="Wu L."/>
            <person name="Ma J."/>
        </authorList>
    </citation>
    <scope>NUCLEOTIDE SEQUENCE [LARGE SCALE GENOMIC DNA]</scope>
    <source>
        <strain evidence="3">JCM 9091</strain>
    </source>
</reference>
<evidence type="ECO:0000313" key="3">
    <source>
        <dbReference type="Proteomes" id="UP001501532"/>
    </source>
</evidence>
<protein>
    <submittedName>
        <fullName evidence="2">Uncharacterized protein</fullName>
    </submittedName>
</protein>
<evidence type="ECO:0000313" key="2">
    <source>
        <dbReference type="EMBL" id="GAA3045800.1"/>
    </source>
</evidence>
<dbReference type="EMBL" id="BAAAUF010000020">
    <property type="protein sequence ID" value="GAA3045800.1"/>
    <property type="molecule type" value="Genomic_DNA"/>
</dbReference>
<evidence type="ECO:0000256" key="1">
    <source>
        <dbReference type="SAM" id="MobiDB-lite"/>
    </source>
</evidence>
<dbReference type="InterPro" id="IPR010982">
    <property type="entry name" value="Lambda_DNA-bd_dom_sf"/>
</dbReference>
<feature type="compositionally biased region" description="Polar residues" evidence="1">
    <location>
        <begin position="117"/>
        <end position="130"/>
    </location>
</feature>
<organism evidence="2 3">
    <name type="scientific">Streptomyces glomeratus</name>
    <dbReference type="NCBI Taxonomy" id="284452"/>
    <lineage>
        <taxon>Bacteria</taxon>
        <taxon>Bacillati</taxon>
        <taxon>Actinomycetota</taxon>
        <taxon>Actinomycetes</taxon>
        <taxon>Kitasatosporales</taxon>
        <taxon>Streptomycetaceae</taxon>
        <taxon>Streptomyces</taxon>
    </lineage>
</organism>
<keyword evidence="3" id="KW-1185">Reference proteome</keyword>